<feature type="compositionally biased region" description="Acidic residues" evidence="1">
    <location>
        <begin position="13"/>
        <end position="22"/>
    </location>
</feature>
<proteinExistence type="predicted"/>
<evidence type="ECO:0000256" key="1">
    <source>
        <dbReference type="SAM" id="MobiDB-lite"/>
    </source>
</evidence>
<accession>A0ABQ2N3U9</accession>
<reference evidence="3" key="1">
    <citation type="journal article" date="2019" name="Int. J. Syst. Evol. Microbiol.">
        <title>The Global Catalogue of Microorganisms (GCM) 10K type strain sequencing project: providing services to taxonomists for standard genome sequencing and annotation.</title>
        <authorList>
            <consortium name="The Broad Institute Genomics Platform"/>
            <consortium name="The Broad Institute Genome Sequencing Center for Infectious Disease"/>
            <person name="Wu L."/>
            <person name="Ma J."/>
        </authorList>
    </citation>
    <scope>NUCLEOTIDE SEQUENCE [LARGE SCALE GENOMIC DNA]</scope>
    <source>
        <strain evidence="3">CGMCC 4.7181</strain>
    </source>
</reference>
<gene>
    <name evidence="2" type="ORF">GCM10010910_24580</name>
</gene>
<sequence length="61" mass="6766">MPRLGGASSFSADPEEGTESDPVDLHGLRVVSARSQTPRPARAWESMRIRRVFDERKPNGT</sequence>
<evidence type="ECO:0000313" key="2">
    <source>
        <dbReference type="EMBL" id="GGO66037.1"/>
    </source>
</evidence>
<comment type="caution">
    <text evidence="2">The sequence shown here is derived from an EMBL/GenBank/DDBJ whole genome shotgun (WGS) entry which is preliminary data.</text>
</comment>
<dbReference type="EMBL" id="BMMQ01000008">
    <property type="protein sequence ID" value="GGO66037.1"/>
    <property type="molecule type" value="Genomic_DNA"/>
</dbReference>
<organism evidence="2 3">
    <name type="scientific">Microbacterium nanhaiense</name>
    <dbReference type="NCBI Taxonomy" id="1301026"/>
    <lineage>
        <taxon>Bacteria</taxon>
        <taxon>Bacillati</taxon>
        <taxon>Actinomycetota</taxon>
        <taxon>Actinomycetes</taxon>
        <taxon>Micrococcales</taxon>
        <taxon>Microbacteriaceae</taxon>
        <taxon>Microbacterium</taxon>
    </lineage>
</organism>
<feature type="region of interest" description="Disordered" evidence="1">
    <location>
        <begin position="1"/>
        <end position="43"/>
    </location>
</feature>
<evidence type="ECO:0000313" key="3">
    <source>
        <dbReference type="Proteomes" id="UP000638043"/>
    </source>
</evidence>
<protein>
    <submittedName>
        <fullName evidence="2">Uncharacterized protein</fullName>
    </submittedName>
</protein>
<name>A0ABQ2N3U9_9MICO</name>
<keyword evidence="3" id="KW-1185">Reference proteome</keyword>
<dbReference type="Proteomes" id="UP000638043">
    <property type="component" value="Unassembled WGS sequence"/>
</dbReference>